<dbReference type="GO" id="GO:0045892">
    <property type="term" value="P:negative regulation of DNA-templated transcription"/>
    <property type="evidence" value="ECO:0007669"/>
    <property type="project" value="InterPro"/>
</dbReference>
<dbReference type="InterPro" id="IPR019734">
    <property type="entry name" value="TPR_rpt"/>
</dbReference>
<dbReference type="PROSITE" id="PS50005">
    <property type="entry name" value="TPR"/>
    <property type="match status" value="1"/>
</dbReference>
<dbReference type="AlphaFoldDB" id="A0A126SXY8"/>
<proteinExistence type="predicted"/>
<organism evidence="3">
    <name type="scientific">uncultured bacterium UPO43</name>
    <dbReference type="NCBI Taxonomy" id="1776968"/>
    <lineage>
        <taxon>Bacteria</taxon>
        <taxon>environmental samples</taxon>
    </lineage>
</organism>
<dbReference type="SUPFAM" id="SSF48452">
    <property type="entry name" value="TPR-like"/>
    <property type="match status" value="2"/>
</dbReference>
<protein>
    <submittedName>
        <fullName evidence="3">Tetratricopeptide repeat domain protein</fullName>
    </submittedName>
</protein>
<reference evidence="3" key="1">
    <citation type="journal article" date="2016" name="Appl. Environ. Microbiol.">
        <title>Functional Metagenomics of a Biostimulated Petroleum-Contaminated Soil Reveals an Extraordinary Diversity of Extradiol Dioxygenases.</title>
        <authorList>
            <person name="Terron-Gonzalez L."/>
            <person name="Martin-Cabello G."/>
            <person name="Ferrer M."/>
            <person name="Santero E."/>
        </authorList>
    </citation>
    <scope>NUCLEOTIDE SEQUENCE</scope>
</reference>
<dbReference type="EMBL" id="KU144971">
    <property type="protein sequence ID" value="AMK59174.1"/>
    <property type="molecule type" value="Genomic_DNA"/>
</dbReference>
<dbReference type="PANTHER" id="PTHR44749">
    <property type="entry name" value="SUPPRESSOR OF RPS4-RLD 1"/>
    <property type="match status" value="1"/>
</dbReference>
<dbReference type="Pfam" id="PF13432">
    <property type="entry name" value="TPR_16"/>
    <property type="match status" value="1"/>
</dbReference>
<dbReference type="Gene3D" id="1.25.40.10">
    <property type="entry name" value="Tetratricopeptide repeat domain"/>
    <property type="match status" value="1"/>
</dbReference>
<evidence type="ECO:0000256" key="2">
    <source>
        <dbReference type="SAM" id="SignalP"/>
    </source>
</evidence>
<keyword evidence="2" id="KW-0732">Signal</keyword>
<dbReference type="PANTHER" id="PTHR44749:SF1">
    <property type="entry name" value="TETRATRICOPEPTIDE-LIKE HELICAL DOMAIN-CONTAINING PROTEIN"/>
    <property type="match status" value="1"/>
</dbReference>
<evidence type="ECO:0000256" key="1">
    <source>
        <dbReference type="PROSITE-ProRule" id="PRU00339"/>
    </source>
</evidence>
<accession>A0A126SXY8</accession>
<evidence type="ECO:0000313" key="3">
    <source>
        <dbReference type="EMBL" id="AMK59174.1"/>
    </source>
</evidence>
<feature type="chain" id="PRO_5007274469" evidence="2">
    <location>
        <begin position="28"/>
        <end position="612"/>
    </location>
</feature>
<sequence>MAQVSRPGMLRALLAGLCLAASATAGAAGLPAGGLQAEMASRWNDAIRIYHDALAVDPAQPGLWARVADIEARLGRKEAAVAALEQAARHAPQEAGLQVRLSQALAADGRPTEALAAINRAIELAGENADLLRARAQLATWVGDYPLAFDSYRRLLELVPADDAARLDLARVASWMGRTDFASRTYEELRTRQPEREEVWVESIRVEQWRGNAAAALALLDGYRERFGTTAHYTQERARTLASANRPRAALALLEQPLRAEPDNAHLRFSETVALTNGNRLREALRSLDQVTAQQPDAAETRSLTRFVTTRLRPALTAGTDFTSDTDDLDALRSYLDADYSLDPDRSVALHLERDLLRAPRGSGLERIDGRRKARHEEVWLGYRQRFTPGLAGTLRAGGAQAEERDIFSYGAELEFDPGDTLALRLSRDYDFYAISPRALSLGIRRADNRLRASWNPDPQYFVDAEASYATFSDDNDRWEVALAPRRAVLRTQRLNLDLGVSAWLFGFSDQPGHGYYDPDLYQRYVTTAHGYWKLSDDDGISVVLALGGHKDDSMGGFRFSGDVVTEGTFGLYDDWMLKVRAAFLHNGRSQAGTGGGDYEAWWVGASLTRRF</sequence>
<dbReference type="InterPro" id="IPR044650">
    <property type="entry name" value="SRFR1-like"/>
</dbReference>
<dbReference type="Pfam" id="PF14559">
    <property type="entry name" value="TPR_19"/>
    <property type="match status" value="2"/>
</dbReference>
<dbReference type="SMART" id="SM00028">
    <property type="entry name" value="TPR"/>
    <property type="match status" value="4"/>
</dbReference>
<dbReference type="InterPro" id="IPR011990">
    <property type="entry name" value="TPR-like_helical_dom_sf"/>
</dbReference>
<keyword evidence="1" id="KW-0802">TPR repeat</keyword>
<feature type="signal peptide" evidence="2">
    <location>
        <begin position="1"/>
        <end position="27"/>
    </location>
</feature>
<feature type="repeat" description="TPR" evidence="1">
    <location>
        <begin position="129"/>
        <end position="162"/>
    </location>
</feature>
<name>A0A126SXY8_9BACT</name>